<evidence type="ECO:0000256" key="1">
    <source>
        <dbReference type="SAM" id="MobiDB-lite"/>
    </source>
</evidence>
<protein>
    <submittedName>
        <fullName evidence="3">Uncharacterized protein</fullName>
    </submittedName>
</protein>
<feature type="region of interest" description="Disordered" evidence="1">
    <location>
        <begin position="47"/>
        <end position="125"/>
    </location>
</feature>
<feature type="compositionally biased region" description="Basic and acidic residues" evidence="1">
    <location>
        <begin position="73"/>
        <end position="107"/>
    </location>
</feature>
<dbReference type="AlphaFoldDB" id="A0AAF3J4K8"/>
<dbReference type="Proteomes" id="UP000887575">
    <property type="component" value="Unassembled WGS sequence"/>
</dbReference>
<evidence type="ECO:0000313" key="3">
    <source>
        <dbReference type="WBParaSite" id="MBELARI_LOCUS15815"/>
    </source>
</evidence>
<accession>A0AAF3J4K8</accession>
<keyword evidence="2" id="KW-1185">Reference proteome</keyword>
<reference evidence="3" key="1">
    <citation type="submission" date="2024-02" db="UniProtKB">
        <authorList>
            <consortium name="WormBaseParasite"/>
        </authorList>
    </citation>
    <scope>IDENTIFICATION</scope>
</reference>
<feature type="compositionally biased region" description="Basic and acidic residues" evidence="1">
    <location>
        <begin position="47"/>
        <end position="66"/>
    </location>
</feature>
<feature type="compositionally biased region" description="Polar residues" evidence="1">
    <location>
        <begin position="109"/>
        <end position="125"/>
    </location>
</feature>
<name>A0AAF3J4K8_9BILA</name>
<proteinExistence type="predicted"/>
<organism evidence="2 3">
    <name type="scientific">Mesorhabditis belari</name>
    <dbReference type="NCBI Taxonomy" id="2138241"/>
    <lineage>
        <taxon>Eukaryota</taxon>
        <taxon>Metazoa</taxon>
        <taxon>Ecdysozoa</taxon>
        <taxon>Nematoda</taxon>
        <taxon>Chromadorea</taxon>
        <taxon>Rhabditida</taxon>
        <taxon>Rhabditina</taxon>
        <taxon>Rhabditomorpha</taxon>
        <taxon>Rhabditoidea</taxon>
        <taxon>Rhabditidae</taxon>
        <taxon>Mesorhabditinae</taxon>
        <taxon>Mesorhabditis</taxon>
    </lineage>
</organism>
<evidence type="ECO:0000313" key="2">
    <source>
        <dbReference type="Proteomes" id="UP000887575"/>
    </source>
</evidence>
<dbReference type="WBParaSite" id="MBELARI_LOCUS15815">
    <property type="protein sequence ID" value="MBELARI_LOCUS15815"/>
    <property type="gene ID" value="MBELARI_LOCUS15815"/>
</dbReference>
<sequence>MALITAIITEITREGMELTVAVAKTMEMMVSRADSTVDLDREVSVETEMDKDRVDLEDKDKVDSVDKGNSAGKTDKTAKTDLEDKGKADSVDKADKMDKMADSEDKNMTLCQTGTCSSTRRSLSV</sequence>